<evidence type="ECO:0000256" key="2">
    <source>
        <dbReference type="SAM" id="MobiDB-lite"/>
    </source>
</evidence>
<evidence type="ECO:0000256" key="1">
    <source>
        <dbReference type="SAM" id="Coils"/>
    </source>
</evidence>
<organism evidence="3 4">
    <name type="scientific">Scylla paramamosain</name>
    <name type="common">Mud crab</name>
    <dbReference type="NCBI Taxonomy" id="85552"/>
    <lineage>
        <taxon>Eukaryota</taxon>
        <taxon>Metazoa</taxon>
        <taxon>Ecdysozoa</taxon>
        <taxon>Arthropoda</taxon>
        <taxon>Crustacea</taxon>
        <taxon>Multicrustacea</taxon>
        <taxon>Malacostraca</taxon>
        <taxon>Eumalacostraca</taxon>
        <taxon>Eucarida</taxon>
        <taxon>Decapoda</taxon>
        <taxon>Pleocyemata</taxon>
        <taxon>Brachyura</taxon>
        <taxon>Eubrachyura</taxon>
        <taxon>Portunoidea</taxon>
        <taxon>Portunidae</taxon>
        <taxon>Portuninae</taxon>
        <taxon>Scylla</taxon>
    </lineage>
</organism>
<accession>A0AAW0SUU2</accession>
<feature type="compositionally biased region" description="Gly residues" evidence="2">
    <location>
        <begin position="77"/>
        <end position="87"/>
    </location>
</feature>
<evidence type="ECO:0000313" key="3">
    <source>
        <dbReference type="EMBL" id="KAK8378818.1"/>
    </source>
</evidence>
<keyword evidence="4" id="KW-1185">Reference proteome</keyword>
<dbReference type="Proteomes" id="UP001487740">
    <property type="component" value="Unassembled WGS sequence"/>
</dbReference>
<proteinExistence type="predicted"/>
<protein>
    <submittedName>
        <fullName evidence="3">Uncharacterized protein</fullName>
    </submittedName>
</protein>
<feature type="region of interest" description="Disordered" evidence="2">
    <location>
        <begin position="38"/>
        <end position="91"/>
    </location>
</feature>
<evidence type="ECO:0000313" key="4">
    <source>
        <dbReference type="Proteomes" id="UP001487740"/>
    </source>
</evidence>
<reference evidence="3 4" key="1">
    <citation type="submission" date="2023-03" db="EMBL/GenBank/DDBJ databases">
        <title>High-quality genome of Scylla paramamosain provides insights in environmental adaptation.</title>
        <authorList>
            <person name="Zhang L."/>
        </authorList>
    </citation>
    <scope>NUCLEOTIDE SEQUENCE [LARGE SCALE GENOMIC DNA]</scope>
    <source>
        <strain evidence="3">LZ_2023a</strain>
        <tissue evidence="3">Muscle</tissue>
    </source>
</reference>
<feature type="compositionally biased region" description="Low complexity" evidence="2">
    <location>
        <begin position="153"/>
        <end position="165"/>
    </location>
</feature>
<feature type="coiled-coil region" evidence="1">
    <location>
        <begin position="10"/>
        <end position="37"/>
    </location>
</feature>
<dbReference type="AlphaFoldDB" id="A0AAW0SUU2"/>
<sequence length="202" mass="22081">MQDSHWPSRKRRLVVEEKELQEKLRRVQTELTEVTQLWEATRRNALAHPPRPQDVEEEEQEEGGGASAGSALLGRNSGPGSGAGARGGRGRLPQMEEVLCSRVQHLKGEFTDLLAEIRRRKSVSEGRVVGVGSQTEFEEEDGEVRRPRKRALSAASTWSASSGTTEVSSCLARPLTTPTQPTPTPLPPATHPSRGCLVTDIT</sequence>
<name>A0AAW0SUU2_SCYPA</name>
<feature type="region of interest" description="Disordered" evidence="2">
    <location>
        <begin position="153"/>
        <end position="202"/>
    </location>
</feature>
<keyword evidence="1" id="KW-0175">Coiled coil</keyword>
<feature type="compositionally biased region" description="Pro residues" evidence="2">
    <location>
        <begin position="180"/>
        <end position="190"/>
    </location>
</feature>
<comment type="caution">
    <text evidence="3">The sequence shown here is derived from an EMBL/GenBank/DDBJ whole genome shotgun (WGS) entry which is preliminary data.</text>
</comment>
<gene>
    <name evidence="3" type="ORF">O3P69_009499</name>
</gene>
<dbReference type="EMBL" id="JARAKH010000044">
    <property type="protein sequence ID" value="KAK8378818.1"/>
    <property type="molecule type" value="Genomic_DNA"/>
</dbReference>